<protein>
    <submittedName>
        <fullName evidence="2">Uncharacterized protein</fullName>
    </submittedName>
</protein>
<dbReference type="EMBL" id="CAKKLH010000212">
    <property type="protein sequence ID" value="CAH0106038.1"/>
    <property type="molecule type" value="Genomic_DNA"/>
</dbReference>
<feature type="transmembrane region" description="Helical" evidence="1">
    <location>
        <begin position="59"/>
        <end position="77"/>
    </location>
</feature>
<evidence type="ECO:0000256" key="1">
    <source>
        <dbReference type="SAM" id="Phobius"/>
    </source>
</evidence>
<reference evidence="2" key="1">
    <citation type="submission" date="2021-11" db="EMBL/GenBank/DDBJ databases">
        <authorList>
            <person name="Schell T."/>
        </authorList>
    </citation>
    <scope>NUCLEOTIDE SEQUENCE</scope>
    <source>
        <strain evidence="2">M5</strain>
    </source>
</reference>
<dbReference type="Pfam" id="PF11911">
    <property type="entry name" value="DUF3429"/>
    <property type="match status" value="1"/>
</dbReference>
<feature type="transmembrane region" description="Helical" evidence="1">
    <location>
        <begin position="27"/>
        <end position="47"/>
    </location>
</feature>
<sequence>MVSKANNIGLISAFRSLGNVVTGPSAALFYGAWGVLPFISIPIYMGITGKHIPQLIYADLTYGGGIVSFLGAVRWGFAVSNCKDKTLKPSFTTLGWAVTPVSIAWLALLTSQTNGSLMIIGTFLACIIQDAYATEYPSWYKSYRLIFASSAVLSLGANLIMYHSIMN</sequence>
<evidence type="ECO:0000313" key="2">
    <source>
        <dbReference type="EMBL" id="CAH0106038.1"/>
    </source>
</evidence>
<name>A0A8J2RW76_9CRUS</name>
<dbReference type="Proteomes" id="UP000789390">
    <property type="component" value="Unassembled WGS sequence"/>
</dbReference>
<comment type="caution">
    <text evidence="2">The sequence shown here is derived from an EMBL/GenBank/DDBJ whole genome shotgun (WGS) entry which is preliminary data.</text>
</comment>
<dbReference type="PANTHER" id="PTHR15887:SF1">
    <property type="entry name" value="TRANSMEMBRANE PROTEIN 69"/>
    <property type="match status" value="1"/>
</dbReference>
<accession>A0A8J2RW76</accession>
<evidence type="ECO:0000313" key="3">
    <source>
        <dbReference type="Proteomes" id="UP000789390"/>
    </source>
</evidence>
<keyword evidence="1" id="KW-1133">Transmembrane helix</keyword>
<keyword evidence="1" id="KW-0812">Transmembrane</keyword>
<keyword evidence="3" id="KW-1185">Reference proteome</keyword>
<gene>
    <name evidence="2" type="ORF">DGAL_LOCUS9186</name>
</gene>
<dbReference type="PANTHER" id="PTHR15887">
    <property type="entry name" value="TRANSMEMBRANE PROTEIN 69"/>
    <property type="match status" value="1"/>
</dbReference>
<dbReference type="OrthoDB" id="194289at2759"/>
<organism evidence="2 3">
    <name type="scientific">Daphnia galeata</name>
    <dbReference type="NCBI Taxonomy" id="27404"/>
    <lineage>
        <taxon>Eukaryota</taxon>
        <taxon>Metazoa</taxon>
        <taxon>Ecdysozoa</taxon>
        <taxon>Arthropoda</taxon>
        <taxon>Crustacea</taxon>
        <taxon>Branchiopoda</taxon>
        <taxon>Diplostraca</taxon>
        <taxon>Cladocera</taxon>
        <taxon>Anomopoda</taxon>
        <taxon>Daphniidae</taxon>
        <taxon>Daphnia</taxon>
    </lineage>
</organism>
<dbReference type="InterPro" id="IPR021836">
    <property type="entry name" value="DUF3429"/>
</dbReference>
<feature type="transmembrane region" description="Helical" evidence="1">
    <location>
        <begin position="115"/>
        <end position="133"/>
    </location>
</feature>
<feature type="transmembrane region" description="Helical" evidence="1">
    <location>
        <begin position="145"/>
        <end position="165"/>
    </location>
</feature>
<dbReference type="AlphaFoldDB" id="A0A8J2RW76"/>
<feature type="transmembrane region" description="Helical" evidence="1">
    <location>
        <begin position="89"/>
        <end position="108"/>
    </location>
</feature>
<keyword evidence="1" id="KW-0472">Membrane</keyword>
<proteinExistence type="predicted"/>